<evidence type="ECO:0000313" key="2">
    <source>
        <dbReference type="Proteomes" id="UP000050761"/>
    </source>
</evidence>
<reference evidence="3" key="2">
    <citation type="submission" date="2019-09" db="UniProtKB">
        <authorList>
            <consortium name="WormBaseParasite"/>
        </authorList>
    </citation>
    <scope>IDENTIFICATION</scope>
</reference>
<dbReference type="AlphaFoldDB" id="A0A183F9I7"/>
<name>A0A183F9I7_HELPZ</name>
<sequence length="71" mass="8184">MRPVRYVSELLAQHVFHSGPHDMATLMEDLHSTHNHSMSQKDLDAFTNFAKHRNALREFMFTGVEKDVTTA</sequence>
<dbReference type="Proteomes" id="UP000050761">
    <property type="component" value="Unassembled WGS sequence"/>
</dbReference>
<organism evidence="2 3">
    <name type="scientific">Heligmosomoides polygyrus</name>
    <name type="common">Parasitic roundworm</name>
    <dbReference type="NCBI Taxonomy" id="6339"/>
    <lineage>
        <taxon>Eukaryota</taxon>
        <taxon>Metazoa</taxon>
        <taxon>Ecdysozoa</taxon>
        <taxon>Nematoda</taxon>
        <taxon>Chromadorea</taxon>
        <taxon>Rhabditida</taxon>
        <taxon>Rhabditina</taxon>
        <taxon>Rhabditomorpha</taxon>
        <taxon>Strongyloidea</taxon>
        <taxon>Heligmosomidae</taxon>
        <taxon>Heligmosomoides</taxon>
    </lineage>
</organism>
<accession>A0A183F9I7</accession>
<evidence type="ECO:0000313" key="3">
    <source>
        <dbReference type="WBParaSite" id="HPBE_0000282901-mRNA-1"/>
    </source>
</evidence>
<proteinExistence type="predicted"/>
<accession>A0A3P7V247</accession>
<dbReference type="EMBL" id="UZAH01005115">
    <property type="protein sequence ID" value="VDO28647.1"/>
    <property type="molecule type" value="Genomic_DNA"/>
</dbReference>
<keyword evidence="2" id="KW-1185">Reference proteome</keyword>
<dbReference type="WBParaSite" id="HPBE_0000282901-mRNA-1">
    <property type="protein sequence ID" value="HPBE_0000282901-mRNA-1"/>
    <property type="gene ID" value="HPBE_0000282901"/>
</dbReference>
<gene>
    <name evidence="1" type="ORF">HPBE_LOCUS2830</name>
</gene>
<reference evidence="1 2" key="1">
    <citation type="submission" date="2018-11" db="EMBL/GenBank/DDBJ databases">
        <authorList>
            <consortium name="Pathogen Informatics"/>
        </authorList>
    </citation>
    <scope>NUCLEOTIDE SEQUENCE [LARGE SCALE GENOMIC DNA]</scope>
</reference>
<evidence type="ECO:0000313" key="1">
    <source>
        <dbReference type="EMBL" id="VDO28647.1"/>
    </source>
</evidence>
<protein>
    <submittedName>
        <fullName evidence="3">Metal-binding protein</fullName>
    </submittedName>
</protein>